<dbReference type="InterPro" id="IPR050298">
    <property type="entry name" value="Gram-neg_bact_OMP"/>
</dbReference>
<dbReference type="GO" id="GO:0006811">
    <property type="term" value="P:monoatomic ion transport"/>
    <property type="evidence" value="ECO:0007669"/>
    <property type="project" value="UniProtKB-KW"/>
</dbReference>
<name>A0A191ZUR0_9RALS</name>
<dbReference type="Proteomes" id="UP000078572">
    <property type="component" value="Chromosome 1"/>
</dbReference>
<evidence type="ECO:0000256" key="10">
    <source>
        <dbReference type="ARBA" id="ARBA00023237"/>
    </source>
</evidence>
<dbReference type="CDD" id="cd00342">
    <property type="entry name" value="gram_neg_porins"/>
    <property type="match status" value="1"/>
</dbReference>
<keyword evidence="7" id="KW-0406">Ion transport</keyword>
<evidence type="ECO:0000256" key="4">
    <source>
        <dbReference type="ARBA" id="ARBA00022452"/>
    </source>
</evidence>
<organism evidence="11 12">
    <name type="scientific">Ralstonia insidiosa</name>
    <dbReference type="NCBI Taxonomy" id="190721"/>
    <lineage>
        <taxon>Bacteria</taxon>
        <taxon>Pseudomonadati</taxon>
        <taxon>Pseudomonadota</taxon>
        <taxon>Betaproteobacteria</taxon>
        <taxon>Burkholderiales</taxon>
        <taxon>Burkholderiaceae</taxon>
        <taxon>Ralstonia</taxon>
    </lineage>
</organism>
<evidence type="ECO:0000313" key="11">
    <source>
        <dbReference type="EMBL" id="ANJ71833.1"/>
    </source>
</evidence>
<reference evidence="12" key="1">
    <citation type="submission" date="2016-06" db="EMBL/GenBank/DDBJ databases">
        <authorList>
            <person name="Xu Y."/>
            <person name="Nagy A."/>
            <person name="Yan X."/>
            <person name="Kim S.W."/>
            <person name="Haley B."/>
            <person name="Liu N.T."/>
            <person name="Nou X."/>
        </authorList>
    </citation>
    <scope>NUCLEOTIDE SEQUENCE [LARGE SCALE GENOMIC DNA]</scope>
    <source>
        <strain evidence="12">ATCC 49129</strain>
    </source>
</reference>
<dbReference type="Gene3D" id="2.40.160.10">
    <property type="entry name" value="Porin"/>
    <property type="match status" value="1"/>
</dbReference>
<evidence type="ECO:0000256" key="5">
    <source>
        <dbReference type="ARBA" id="ARBA00022692"/>
    </source>
</evidence>
<proteinExistence type="predicted"/>
<dbReference type="AlphaFoldDB" id="A0A191ZUR0"/>
<evidence type="ECO:0000256" key="8">
    <source>
        <dbReference type="ARBA" id="ARBA00023114"/>
    </source>
</evidence>
<evidence type="ECO:0000256" key="3">
    <source>
        <dbReference type="ARBA" id="ARBA00022448"/>
    </source>
</evidence>
<evidence type="ECO:0000256" key="1">
    <source>
        <dbReference type="ARBA" id="ARBA00004571"/>
    </source>
</evidence>
<keyword evidence="3" id="KW-0813">Transport</keyword>
<protein>
    <submittedName>
        <fullName evidence="11">Porin</fullName>
    </submittedName>
</protein>
<sequence length="356" mass="37485">MQSKFKRGAAALAVASALGAMSAGAQAQSSVTLYGLVDAWAGMTKNLGASDRAAVVNSGGMSTSYWGMKGNEDLGNGLKAIFALEAFFRPDTGKAGRFDGDTFFARNANVGLSSNAWGTIKLGRITPPYFVSTILFNPYGDSYTFSPMVFHTYLGNGLTGPGGISGLVGDSGWNNSILYSTPDFNGLTGNFIYGAGEQAGHNGQNKWGGNFLYFHGNFAATAAFQQVRFDSKPGDLNSLVAGFQRQSAAQLGATYDFGVVKLYGQYQYIKNTIATGDAKSNGGQLGASIPLGAGSILASYAYTKTSGAADVKRNTWAVGYDYSLSKRTDVYAAYFRDKVSTLSSADTFGVGIRAKF</sequence>
<keyword evidence="4" id="KW-1134">Transmembrane beta strand</keyword>
<dbReference type="InterPro" id="IPR033900">
    <property type="entry name" value="Gram_neg_porin_domain"/>
</dbReference>
<dbReference type="EMBL" id="CP016022">
    <property type="protein sequence ID" value="ANJ71833.1"/>
    <property type="molecule type" value="Genomic_DNA"/>
</dbReference>
<evidence type="ECO:0000256" key="9">
    <source>
        <dbReference type="ARBA" id="ARBA00023136"/>
    </source>
</evidence>
<dbReference type="Pfam" id="PF13609">
    <property type="entry name" value="Porin_4"/>
    <property type="match status" value="1"/>
</dbReference>
<dbReference type="GO" id="GO:0009279">
    <property type="term" value="C:cell outer membrane"/>
    <property type="evidence" value="ECO:0007669"/>
    <property type="project" value="UniProtKB-SubCell"/>
</dbReference>
<comment type="subcellular location">
    <subcellularLocation>
        <location evidence="1">Cell outer membrane</location>
        <topology evidence="1">Multi-pass membrane protein</topology>
    </subcellularLocation>
</comment>
<evidence type="ECO:0000256" key="6">
    <source>
        <dbReference type="ARBA" id="ARBA00022729"/>
    </source>
</evidence>
<evidence type="ECO:0000313" key="12">
    <source>
        <dbReference type="Proteomes" id="UP000078572"/>
    </source>
</evidence>
<dbReference type="PANTHER" id="PTHR34501:SF9">
    <property type="entry name" value="MAJOR OUTER MEMBRANE PROTEIN P.IA"/>
    <property type="match status" value="1"/>
</dbReference>
<dbReference type="PANTHER" id="PTHR34501">
    <property type="entry name" value="PROTEIN YDDL-RELATED"/>
    <property type="match status" value="1"/>
</dbReference>
<dbReference type="GeneID" id="61525338"/>
<keyword evidence="12" id="KW-1185">Reference proteome</keyword>
<dbReference type="SUPFAM" id="SSF56935">
    <property type="entry name" value="Porins"/>
    <property type="match status" value="1"/>
</dbReference>
<keyword evidence="6" id="KW-0732">Signal</keyword>
<dbReference type="OrthoDB" id="6975458at2"/>
<dbReference type="STRING" id="190721.ACS15_1051"/>
<dbReference type="GO" id="GO:0015288">
    <property type="term" value="F:porin activity"/>
    <property type="evidence" value="ECO:0007669"/>
    <property type="project" value="UniProtKB-KW"/>
</dbReference>
<keyword evidence="5" id="KW-0812">Transmembrane</keyword>
<gene>
    <name evidence="11" type="ORF">A9Y76_04835</name>
</gene>
<dbReference type="RefSeq" id="WP_064802417.1">
    <property type="nucleotide sequence ID" value="NZ_CP016022.1"/>
</dbReference>
<dbReference type="InterPro" id="IPR023614">
    <property type="entry name" value="Porin_dom_sf"/>
</dbReference>
<keyword evidence="9" id="KW-0472">Membrane</keyword>
<accession>A0A191ZUR0</accession>
<evidence type="ECO:0000256" key="7">
    <source>
        <dbReference type="ARBA" id="ARBA00023065"/>
    </source>
</evidence>
<keyword evidence="10" id="KW-0998">Cell outer membrane</keyword>
<dbReference type="GO" id="GO:0046930">
    <property type="term" value="C:pore complex"/>
    <property type="evidence" value="ECO:0007669"/>
    <property type="project" value="UniProtKB-KW"/>
</dbReference>
<keyword evidence="8" id="KW-0626">Porin</keyword>
<comment type="subunit">
    <text evidence="2">Homotrimer.</text>
</comment>
<evidence type="ECO:0000256" key="2">
    <source>
        <dbReference type="ARBA" id="ARBA00011233"/>
    </source>
</evidence>